<keyword evidence="6 8" id="KW-1133">Transmembrane helix</keyword>
<keyword evidence="10" id="KW-1185">Reference proteome</keyword>
<gene>
    <name evidence="9" type="ORF">TBC1_112363</name>
</gene>
<dbReference type="InterPro" id="IPR002523">
    <property type="entry name" value="MgTranspt_CorA/ZnTranspt_ZntB"/>
</dbReference>
<evidence type="ECO:0000256" key="6">
    <source>
        <dbReference type="ARBA" id="ARBA00022989"/>
    </source>
</evidence>
<evidence type="ECO:0000256" key="3">
    <source>
        <dbReference type="ARBA" id="ARBA00022448"/>
    </source>
</evidence>
<keyword evidence="3" id="KW-0813">Transport</keyword>
<dbReference type="OrthoDB" id="9803416at2"/>
<dbReference type="AlphaFoldDB" id="A0A0S7C096"/>
<feature type="transmembrane region" description="Helical" evidence="8">
    <location>
        <begin position="246"/>
        <end position="266"/>
    </location>
</feature>
<sequence length="303" mass="36056">MIETITTGTVKWHHILDPSDQDLQFLKDNFHFHPLDIEDCRSKTNQRPKIDIYDDYYFLILHFPYFDRWNRFLKVKEVKIFWGKDYIITIGKSHWVVKNLFNSGREPDDTYQVRQVTTSDALLYKILEHLMLESLSLLSKLGVEVELINRDLFNKKAERTIERISLTRKNIILVNTVFKPQLRLFHKFESGDIAGFAEDMEDYWGNILDYYQKMWDMTEDYQEIVEGLSKTFDSLQTNRTNEIMKVLTLISSILLPLTFIASLYGMNVGLPFQNDPNSFWLLMIFMVLLAGSMIFLFKRKRWM</sequence>
<dbReference type="GO" id="GO:0000287">
    <property type="term" value="F:magnesium ion binding"/>
    <property type="evidence" value="ECO:0007669"/>
    <property type="project" value="TreeGrafter"/>
</dbReference>
<evidence type="ECO:0000256" key="8">
    <source>
        <dbReference type="SAM" id="Phobius"/>
    </source>
</evidence>
<dbReference type="Pfam" id="PF01544">
    <property type="entry name" value="CorA"/>
    <property type="match status" value="1"/>
</dbReference>
<evidence type="ECO:0000256" key="2">
    <source>
        <dbReference type="ARBA" id="ARBA00009765"/>
    </source>
</evidence>
<keyword evidence="5 8" id="KW-0812">Transmembrane</keyword>
<name>A0A0S7C096_9BACT</name>
<organism evidence="9">
    <name type="scientific">Lentimicrobium saccharophilum</name>
    <dbReference type="NCBI Taxonomy" id="1678841"/>
    <lineage>
        <taxon>Bacteria</taxon>
        <taxon>Pseudomonadati</taxon>
        <taxon>Bacteroidota</taxon>
        <taxon>Bacteroidia</taxon>
        <taxon>Bacteroidales</taxon>
        <taxon>Lentimicrobiaceae</taxon>
        <taxon>Lentimicrobium</taxon>
    </lineage>
</organism>
<feature type="transmembrane region" description="Helical" evidence="8">
    <location>
        <begin position="278"/>
        <end position="297"/>
    </location>
</feature>
<dbReference type="CDD" id="cd12822">
    <property type="entry name" value="TmCorA-like"/>
    <property type="match status" value="1"/>
</dbReference>
<dbReference type="InterPro" id="IPR045863">
    <property type="entry name" value="CorA_TM1_TM2"/>
</dbReference>
<keyword evidence="4" id="KW-1003">Cell membrane</keyword>
<dbReference type="PANTHER" id="PTHR46494">
    <property type="entry name" value="CORA FAMILY METAL ION TRANSPORTER (EUROFUNG)"/>
    <property type="match status" value="1"/>
</dbReference>
<dbReference type="GO" id="GO:0015095">
    <property type="term" value="F:magnesium ion transmembrane transporter activity"/>
    <property type="evidence" value="ECO:0007669"/>
    <property type="project" value="TreeGrafter"/>
</dbReference>
<accession>A0A0S7C096</accession>
<dbReference type="EMBL" id="DF968182">
    <property type="protein sequence ID" value="GAP44199.1"/>
    <property type="molecule type" value="Genomic_DNA"/>
</dbReference>
<evidence type="ECO:0000256" key="4">
    <source>
        <dbReference type="ARBA" id="ARBA00022475"/>
    </source>
</evidence>
<protein>
    <submittedName>
        <fullName evidence="9">Mg2+ and Co2+ transporter CorA</fullName>
    </submittedName>
</protein>
<comment type="subcellular location">
    <subcellularLocation>
        <location evidence="1">Cell membrane</location>
        <topology evidence="1">Multi-pass membrane protein</topology>
    </subcellularLocation>
</comment>
<evidence type="ECO:0000256" key="1">
    <source>
        <dbReference type="ARBA" id="ARBA00004651"/>
    </source>
</evidence>
<reference evidence="9" key="1">
    <citation type="journal article" date="2015" name="Genome Announc.">
        <title>Draft Genome Sequence of Bacteroidales Strain TBC1, a Novel Isolate from a Methanogenic Wastewater Treatment System.</title>
        <authorList>
            <person name="Tourlousse D.M."/>
            <person name="Matsuura N."/>
            <person name="Sun L."/>
            <person name="Toyonaga M."/>
            <person name="Kuroda K."/>
            <person name="Ohashi A."/>
            <person name="Cruz R."/>
            <person name="Yamaguchi T."/>
            <person name="Sekiguchi Y."/>
        </authorList>
    </citation>
    <scope>NUCLEOTIDE SEQUENCE [LARGE SCALE GENOMIC DNA]</scope>
    <source>
        <strain evidence="9">TBC1</strain>
    </source>
</reference>
<dbReference type="InterPro" id="IPR045861">
    <property type="entry name" value="CorA_cytoplasmic_dom"/>
</dbReference>
<dbReference type="SUPFAM" id="SSF143865">
    <property type="entry name" value="CorA soluble domain-like"/>
    <property type="match status" value="1"/>
</dbReference>
<dbReference type="SUPFAM" id="SSF144083">
    <property type="entry name" value="Magnesium transport protein CorA, transmembrane region"/>
    <property type="match status" value="1"/>
</dbReference>
<dbReference type="PANTHER" id="PTHR46494:SF1">
    <property type="entry name" value="CORA FAMILY METAL ION TRANSPORTER (EUROFUNG)"/>
    <property type="match status" value="1"/>
</dbReference>
<keyword evidence="7 8" id="KW-0472">Membrane</keyword>
<dbReference type="Gene3D" id="1.20.58.340">
    <property type="entry name" value="Magnesium transport protein CorA, transmembrane region"/>
    <property type="match status" value="2"/>
</dbReference>
<evidence type="ECO:0000256" key="7">
    <source>
        <dbReference type="ARBA" id="ARBA00023136"/>
    </source>
</evidence>
<dbReference type="Proteomes" id="UP000053091">
    <property type="component" value="Unassembled WGS sequence"/>
</dbReference>
<evidence type="ECO:0000313" key="10">
    <source>
        <dbReference type="Proteomes" id="UP000053091"/>
    </source>
</evidence>
<dbReference type="Gene3D" id="3.30.460.20">
    <property type="entry name" value="CorA soluble domain-like"/>
    <property type="match status" value="1"/>
</dbReference>
<dbReference type="GO" id="GO:0050897">
    <property type="term" value="F:cobalt ion binding"/>
    <property type="evidence" value="ECO:0007669"/>
    <property type="project" value="TreeGrafter"/>
</dbReference>
<evidence type="ECO:0000313" key="9">
    <source>
        <dbReference type="EMBL" id="GAP44199.1"/>
    </source>
</evidence>
<comment type="similarity">
    <text evidence="2">Belongs to the CorA metal ion transporter (MIT) (TC 1.A.35) family.</text>
</comment>
<dbReference type="GO" id="GO:0015087">
    <property type="term" value="F:cobalt ion transmembrane transporter activity"/>
    <property type="evidence" value="ECO:0007669"/>
    <property type="project" value="TreeGrafter"/>
</dbReference>
<dbReference type="GO" id="GO:0005886">
    <property type="term" value="C:plasma membrane"/>
    <property type="evidence" value="ECO:0007669"/>
    <property type="project" value="UniProtKB-SubCell"/>
</dbReference>
<dbReference type="RefSeq" id="WP_062042581.1">
    <property type="nucleotide sequence ID" value="NZ_DF968182.1"/>
</dbReference>
<evidence type="ECO:0000256" key="5">
    <source>
        <dbReference type="ARBA" id="ARBA00022692"/>
    </source>
</evidence>
<proteinExistence type="inferred from homology"/>